<dbReference type="Pfam" id="PF26055">
    <property type="entry name" value="Mtase_EDM2"/>
    <property type="match status" value="1"/>
</dbReference>
<feature type="transmembrane region" description="Helical" evidence="1">
    <location>
        <begin position="20"/>
        <end position="40"/>
    </location>
</feature>
<feature type="transmembrane region" description="Helical" evidence="1">
    <location>
        <begin position="47"/>
        <end position="65"/>
    </location>
</feature>
<name>A0A0S3SZD8_PHAAN</name>
<accession>A0A0S3SZD8</accession>
<dbReference type="EMBL" id="AP015042">
    <property type="protein sequence ID" value="BAT98117.1"/>
    <property type="molecule type" value="Genomic_DNA"/>
</dbReference>
<evidence type="ECO:0000313" key="3">
    <source>
        <dbReference type="EMBL" id="BAT98117.1"/>
    </source>
</evidence>
<gene>
    <name evidence="3" type="primary">Vigan.09G174300</name>
    <name evidence="3" type="ORF">VIGAN_09174300</name>
</gene>
<keyword evidence="1" id="KW-0812">Transmembrane</keyword>
<evidence type="ECO:0000256" key="1">
    <source>
        <dbReference type="SAM" id="Phobius"/>
    </source>
</evidence>
<feature type="non-terminal residue" evidence="3">
    <location>
        <position position="113"/>
    </location>
</feature>
<feature type="domain" description="DM2" evidence="2">
    <location>
        <begin position="57"/>
        <end position="94"/>
    </location>
</feature>
<evidence type="ECO:0000313" key="4">
    <source>
        <dbReference type="Proteomes" id="UP000291084"/>
    </source>
</evidence>
<keyword evidence="4" id="KW-1185">Reference proteome</keyword>
<dbReference type="InterPro" id="IPR058939">
    <property type="entry name" value="Mtase_EDM2"/>
</dbReference>
<sequence length="113" mass="12913">MHLKVLGNWLELPSLLVKVQVLLIILCFRIVILCSVKLCMDILETNALVSFFLLYHIIGLSPPFGHNPTLANKFIDKTFGFKPKLLILIVSTKDTEVRPFLNGNVFFVYYLDC</sequence>
<evidence type="ECO:0000259" key="2">
    <source>
        <dbReference type="Pfam" id="PF26055"/>
    </source>
</evidence>
<dbReference type="Proteomes" id="UP000291084">
    <property type="component" value="Chromosome 9"/>
</dbReference>
<protein>
    <recommendedName>
        <fullName evidence="2">DM2 domain-containing protein</fullName>
    </recommendedName>
</protein>
<reference evidence="3 4" key="1">
    <citation type="journal article" date="2015" name="Sci. Rep.">
        <title>The power of single molecule real-time sequencing technology in the de novo assembly of a eukaryotic genome.</title>
        <authorList>
            <person name="Sakai H."/>
            <person name="Naito K."/>
            <person name="Ogiso-Tanaka E."/>
            <person name="Takahashi Y."/>
            <person name="Iseki K."/>
            <person name="Muto C."/>
            <person name="Satou K."/>
            <person name="Teruya K."/>
            <person name="Shiroma A."/>
            <person name="Shimoji M."/>
            <person name="Hirano T."/>
            <person name="Itoh T."/>
            <person name="Kaga A."/>
            <person name="Tomooka N."/>
        </authorList>
    </citation>
    <scope>NUCLEOTIDE SEQUENCE [LARGE SCALE GENOMIC DNA]</scope>
    <source>
        <strain evidence="4">cv. Shumari</strain>
    </source>
</reference>
<organism evidence="3 4">
    <name type="scientific">Vigna angularis var. angularis</name>
    <dbReference type="NCBI Taxonomy" id="157739"/>
    <lineage>
        <taxon>Eukaryota</taxon>
        <taxon>Viridiplantae</taxon>
        <taxon>Streptophyta</taxon>
        <taxon>Embryophyta</taxon>
        <taxon>Tracheophyta</taxon>
        <taxon>Spermatophyta</taxon>
        <taxon>Magnoliopsida</taxon>
        <taxon>eudicotyledons</taxon>
        <taxon>Gunneridae</taxon>
        <taxon>Pentapetalae</taxon>
        <taxon>rosids</taxon>
        <taxon>fabids</taxon>
        <taxon>Fabales</taxon>
        <taxon>Fabaceae</taxon>
        <taxon>Papilionoideae</taxon>
        <taxon>50 kb inversion clade</taxon>
        <taxon>NPAAA clade</taxon>
        <taxon>indigoferoid/millettioid clade</taxon>
        <taxon>Phaseoleae</taxon>
        <taxon>Vigna</taxon>
    </lineage>
</organism>
<dbReference type="AlphaFoldDB" id="A0A0S3SZD8"/>
<keyword evidence="1" id="KW-1133">Transmembrane helix</keyword>
<keyword evidence="1" id="KW-0472">Membrane</keyword>
<proteinExistence type="predicted"/>